<dbReference type="PROSITE" id="PS50835">
    <property type="entry name" value="IG_LIKE"/>
    <property type="match status" value="1"/>
</dbReference>
<dbReference type="InterPro" id="IPR013783">
    <property type="entry name" value="Ig-like_fold"/>
</dbReference>
<dbReference type="Pfam" id="PF07686">
    <property type="entry name" value="V-set"/>
    <property type="match status" value="1"/>
</dbReference>
<comment type="subunit">
    <text evidence="7">Alpha-beta TR is a heterodimer composed of an alpha and beta chain; disulfide-linked. The alpha-beta TR is associated with the transmembrane signaling CD3 coreceptor proteins to form the TR-CD3 (TcR or TCR). The assembly of alpha-beta TR heterodimers with CD3 occurs in the endoplasmic reticulum where a single alpha-beta TR heterodimer associates with one CD3D-CD3E heterodimer, one CD3G-CD3E heterodimer and one CD247 homodimer forming a stable octameric structure. CD3D-CD3E and CD3G-CD3E heterodimers preferentially associate with TR alpha and TR beta chains, respectively. The association of the CD247 homodimer is the last step of TcR assembly in the endoplasmic reticulum and is required for transport to the cell surface.</text>
</comment>
<dbReference type="AlphaFoldDB" id="A0A7N4PXX7"/>
<keyword evidence="4" id="KW-0472">Membrane</keyword>
<dbReference type="GO" id="GO:0042101">
    <property type="term" value="C:T cell receptor complex"/>
    <property type="evidence" value="ECO:0007669"/>
    <property type="project" value="UniProtKB-KW"/>
</dbReference>
<keyword evidence="5" id="KW-1015">Disulfide bond</keyword>
<keyword evidence="6" id="KW-0325">Glycoprotein</keyword>
<dbReference type="SMART" id="SM00406">
    <property type="entry name" value="IGv"/>
    <property type="match status" value="1"/>
</dbReference>
<reference evidence="10" key="2">
    <citation type="submission" date="2025-08" db="UniProtKB">
        <authorList>
            <consortium name="Ensembl"/>
        </authorList>
    </citation>
    <scope>IDENTIFICATION</scope>
</reference>
<dbReference type="InParanoid" id="A0A7N4PXX7"/>
<reference evidence="10" key="3">
    <citation type="submission" date="2025-09" db="UniProtKB">
        <authorList>
            <consortium name="Ensembl"/>
        </authorList>
    </citation>
    <scope>IDENTIFICATION</scope>
</reference>
<evidence type="ECO:0000259" key="9">
    <source>
        <dbReference type="PROSITE" id="PS50835"/>
    </source>
</evidence>
<evidence type="ECO:0000256" key="4">
    <source>
        <dbReference type="ARBA" id="ARBA00023136"/>
    </source>
</evidence>
<evidence type="ECO:0000256" key="7">
    <source>
        <dbReference type="ARBA" id="ARBA00038651"/>
    </source>
</evidence>
<proteinExistence type="predicted"/>
<keyword evidence="3" id="KW-0732">Signal</keyword>
<keyword evidence="11" id="KW-1185">Reference proteome</keyword>
<reference evidence="10 11" key="1">
    <citation type="journal article" date="2011" name="Proc. Natl. Acad. Sci. U.S.A.">
        <title>Genetic diversity and population structure of the endangered marsupial Sarcophilus harrisii (Tasmanian devil).</title>
        <authorList>
            <person name="Miller W."/>
            <person name="Hayes V.M."/>
            <person name="Ratan A."/>
            <person name="Petersen D.C."/>
            <person name="Wittekindt N.E."/>
            <person name="Miller J."/>
            <person name="Walenz B."/>
            <person name="Knight J."/>
            <person name="Qi J."/>
            <person name="Zhao F."/>
            <person name="Wang Q."/>
            <person name="Bedoya-Reina O.C."/>
            <person name="Katiyar N."/>
            <person name="Tomsho L.P."/>
            <person name="Kasson L.M."/>
            <person name="Hardie R.A."/>
            <person name="Woodbridge P."/>
            <person name="Tindall E.A."/>
            <person name="Bertelsen M.F."/>
            <person name="Dixon D."/>
            <person name="Pyecroft S."/>
            <person name="Helgen K.M."/>
            <person name="Lesk A.M."/>
            <person name="Pringle T.H."/>
            <person name="Patterson N."/>
            <person name="Zhang Y."/>
            <person name="Kreiss A."/>
            <person name="Woods G.M."/>
            <person name="Jones M.E."/>
            <person name="Schuster S.C."/>
        </authorList>
    </citation>
    <scope>NUCLEOTIDE SEQUENCE [LARGE SCALE GENOMIC DNA]</scope>
</reference>
<evidence type="ECO:0000256" key="6">
    <source>
        <dbReference type="ARBA" id="ARBA00023180"/>
    </source>
</evidence>
<keyword evidence="2" id="KW-1003">Cell membrane</keyword>
<feature type="domain" description="Ig-like" evidence="9">
    <location>
        <begin position="5"/>
        <end position="94"/>
    </location>
</feature>
<dbReference type="SUPFAM" id="SSF48726">
    <property type="entry name" value="Immunoglobulin"/>
    <property type="match status" value="1"/>
</dbReference>
<keyword evidence="8" id="KW-0391">Immunity</keyword>
<dbReference type="Gene3D" id="2.60.40.10">
    <property type="entry name" value="Immunoglobulins"/>
    <property type="match status" value="1"/>
</dbReference>
<dbReference type="Proteomes" id="UP000007648">
    <property type="component" value="Unassembled WGS sequence"/>
</dbReference>
<comment type="subcellular location">
    <subcellularLocation>
        <location evidence="1">Cell membrane</location>
    </subcellularLocation>
</comment>
<dbReference type="InterPro" id="IPR013106">
    <property type="entry name" value="Ig_V-set"/>
</dbReference>
<dbReference type="PANTHER" id="PTHR19339:SF0">
    <property type="entry name" value="T CELL RECEPTOR ALPHA VARIABLE 41"/>
    <property type="match status" value="1"/>
</dbReference>
<evidence type="ECO:0000256" key="5">
    <source>
        <dbReference type="ARBA" id="ARBA00023157"/>
    </source>
</evidence>
<evidence type="ECO:0000313" key="11">
    <source>
        <dbReference type="Proteomes" id="UP000007648"/>
    </source>
</evidence>
<dbReference type="InterPro" id="IPR051896">
    <property type="entry name" value="TCR_alpha_variable"/>
</dbReference>
<evidence type="ECO:0000256" key="3">
    <source>
        <dbReference type="ARBA" id="ARBA00022729"/>
    </source>
</evidence>
<dbReference type="Ensembl" id="ENSSHAT00000050238.1">
    <property type="protein sequence ID" value="ENSSHAP00000044188.1"/>
    <property type="gene ID" value="ENSSHAG00000028958.1"/>
</dbReference>
<dbReference type="GeneTree" id="ENSGT00900000140957"/>
<evidence type="ECO:0000256" key="8">
    <source>
        <dbReference type="ARBA" id="ARBA00043266"/>
    </source>
</evidence>
<protein>
    <recommendedName>
        <fullName evidence="9">Ig-like domain-containing protein</fullName>
    </recommendedName>
</protein>
<keyword evidence="8" id="KW-1064">Adaptive immunity</keyword>
<name>A0A7N4PXX7_SARHA</name>
<dbReference type="FunCoup" id="A0A7N4PXX7">
    <property type="interactions" value="150"/>
</dbReference>
<organism evidence="10 11">
    <name type="scientific">Sarcophilus harrisii</name>
    <name type="common">Tasmanian devil</name>
    <name type="synonym">Sarcophilus laniarius</name>
    <dbReference type="NCBI Taxonomy" id="9305"/>
    <lineage>
        <taxon>Eukaryota</taxon>
        <taxon>Metazoa</taxon>
        <taxon>Chordata</taxon>
        <taxon>Craniata</taxon>
        <taxon>Vertebrata</taxon>
        <taxon>Euteleostomi</taxon>
        <taxon>Mammalia</taxon>
        <taxon>Metatheria</taxon>
        <taxon>Dasyuromorphia</taxon>
        <taxon>Dasyuridae</taxon>
        <taxon>Sarcophilus</taxon>
    </lineage>
</organism>
<dbReference type="InterPro" id="IPR036179">
    <property type="entry name" value="Ig-like_dom_sf"/>
</dbReference>
<keyword evidence="8" id="KW-1279">T cell receptor</keyword>
<dbReference type="PANTHER" id="PTHR19339">
    <property type="entry name" value="T CELL RECEPTOR ALPHA VARIABLE 39"/>
    <property type="match status" value="1"/>
</dbReference>
<evidence type="ECO:0000313" key="10">
    <source>
        <dbReference type="Ensembl" id="ENSSHAP00000044188.1"/>
    </source>
</evidence>
<evidence type="ECO:0000256" key="2">
    <source>
        <dbReference type="ARBA" id="ARBA00022475"/>
    </source>
</evidence>
<dbReference type="InterPro" id="IPR007110">
    <property type="entry name" value="Ig-like_dom"/>
</dbReference>
<evidence type="ECO:0000256" key="1">
    <source>
        <dbReference type="ARBA" id="ARBA00004236"/>
    </source>
</evidence>
<accession>A0A7N4PXX7</accession>
<sequence length="94" mass="10343">VSGKQTVQQSPQSLKLQEGKSTAFNCSYSDSAFQGLQWFKQEFGEGFTSLFSIASGEKVRGRLKCTVNRNERLSILYITASQPGDSGTYFCGVE</sequence>